<comment type="caution">
    <text evidence="2">The sequence shown here is derived from an EMBL/GenBank/DDBJ whole genome shotgun (WGS) entry which is preliminary data.</text>
</comment>
<name>A0ABU4RP50_9HYPH</name>
<dbReference type="Pfam" id="PF07330">
    <property type="entry name" value="DUF1467"/>
    <property type="match status" value="1"/>
</dbReference>
<proteinExistence type="predicted"/>
<dbReference type="Proteomes" id="UP001274321">
    <property type="component" value="Unassembled WGS sequence"/>
</dbReference>
<keyword evidence="1" id="KW-0812">Transmembrane</keyword>
<keyword evidence="1" id="KW-1133">Transmembrane helix</keyword>
<protein>
    <submittedName>
        <fullName evidence="2">DUF1467 family protein</fullName>
    </submittedName>
</protein>
<dbReference type="RefSeq" id="WP_319843592.1">
    <property type="nucleotide sequence ID" value="NZ_JAXAFJ010000002.1"/>
</dbReference>
<organism evidence="2 3">
    <name type="scientific">Terrihabitans rhizophilus</name>
    <dbReference type="NCBI Taxonomy" id="3092662"/>
    <lineage>
        <taxon>Bacteria</taxon>
        <taxon>Pseudomonadati</taxon>
        <taxon>Pseudomonadota</taxon>
        <taxon>Alphaproteobacteria</taxon>
        <taxon>Hyphomicrobiales</taxon>
        <taxon>Terrihabitans</taxon>
    </lineage>
</organism>
<feature type="transmembrane region" description="Helical" evidence="1">
    <location>
        <begin position="7"/>
        <end position="26"/>
    </location>
</feature>
<evidence type="ECO:0000313" key="2">
    <source>
        <dbReference type="EMBL" id="MDX6805480.1"/>
    </source>
</evidence>
<feature type="transmembrane region" description="Helical" evidence="1">
    <location>
        <begin position="46"/>
        <end position="69"/>
    </location>
</feature>
<dbReference type="EMBL" id="JAXAFJ010000002">
    <property type="protein sequence ID" value="MDX6805480.1"/>
    <property type="molecule type" value="Genomic_DNA"/>
</dbReference>
<sequence>MALGSMVAIYFVIWWIGLFAVLPWGVRSQHEDGNVVPGTEPGAPVATRLLRIALVNTVFASIVFGAFYLNWTQGWITLENVPFLPRYSLN</sequence>
<dbReference type="InterPro" id="IPR009935">
    <property type="entry name" value="DUF1467"/>
</dbReference>
<keyword evidence="1" id="KW-0472">Membrane</keyword>
<gene>
    <name evidence="2" type="ORF">SCD90_05325</name>
</gene>
<reference evidence="2 3" key="1">
    <citation type="submission" date="2023-11" db="EMBL/GenBank/DDBJ databases">
        <authorList>
            <person name="Bao R."/>
        </authorList>
    </citation>
    <scope>NUCLEOTIDE SEQUENCE [LARGE SCALE GENOMIC DNA]</scope>
    <source>
        <strain evidence="2 3">PJ23</strain>
    </source>
</reference>
<evidence type="ECO:0000313" key="3">
    <source>
        <dbReference type="Proteomes" id="UP001274321"/>
    </source>
</evidence>
<accession>A0ABU4RP50</accession>
<keyword evidence="3" id="KW-1185">Reference proteome</keyword>
<evidence type="ECO:0000256" key="1">
    <source>
        <dbReference type="SAM" id="Phobius"/>
    </source>
</evidence>